<evidence type="ECO:0000256" key="1">
    <source>
        <dbReference type="SAM" id="Phobius"/>
    </source>
</evidence>
<protein>
    <submittedName>
        <fullName evidence="2">Putative transmembrane protein HieC</fullName>
    </submittedName>
</protein>
<dbReference type="AlphaFoldDB" id="A0A1W1C9H3"/>
<feature type="transmembrane region" description="Helical" evidence="1">
    <location>
        <begin position="239"/>
        <end position="255"/>
    </location>
</feature>
<proteinExistence type="predicted"/>
<feature type="transmembrane region" description="Helical" evidence="1">
    <location>
        <begin position="185"/>
        <end position="207"/>
    </location>
</feature>
<feature type="transmembrane region" description="Helical" evidence="1">
    <location>
        <begin position="213"/>
        <end position="232"/>
    </location>
</feature>
<feature type="transmembrane region" description="Helical" evidence="1">
    <location>
        <begin position="126"/>
        <end position="146"/>
    </location>
</feature>
<keyword evidence="1 2" id="KW-0812">Transmembrane</keyword>
<sequence>MPKEKLKTLVYSFGKLLGILGLLFVFYTLSQEYTLSSFSQQFILFIDILPLLIILNILAMIIGIYAWYQMLGHYASAPLNYLTSYYYFSKTEIAKYLPGNIFHFIGRQALASKIGISQTQMAKISLLFSFLLLTGTVFITSIFAFISQEVSLINLILLGLSSLVSFVLLFLLYKTFPLSKKLFMNLYLALSVALQGILLAIIVAYQSESFSSSLFFLCVAIYSLSWLIGFVTPGASGGLGVREGAFIALVSYLNIAISSEIVIFSILLVRLINIVVDILLYLSTFMIENKIKEVKI</sequence>
<keyword evidence="1" id="KW-0472">Membrane</keyword>
<feature type="transmembrane region" description="Helical" evidence="1">
    <location>
        <begin position="42"/>
        <end position="68"/>
    </location>
</feature>
<feature type="transmembrane region" description="Helical" evidence="1">
    <location>
        <begin position="152"/>
        <end position="173"/>
    </location>
</feature>
<evidence type="ECO:0000313" key="2">
    <source>
        <dbReference type="EMBL" id="SFV62372.1"/>
    </source>
</evidence>
<feature type="transmembrane region" description="Helical" evidence="1">
    <location>
        <begin position="261"/>
        <end position="282"/>
    </location>
</feature>
<name>A0A1W1C9H3_9ZZZZ</name>
<reference evidence="2" key="1">
    <citation type="submission" date="2016-10" db="EMBL/GenBank/DDBJ databases">
        <authorList>
            <person name="de Groot N.N."/>
        </authorList>
    </citation>
    <scope>NUCLEOTIDE SEQUENCE</scope>
</reference>
<dbReference type="EMBL" id="FPHM01000075">
    <property type="protein sequence ID" value="SFV62372.1"/>
    <property type="molecule type" value="Genomic_DNA"/>
</dbReference>
<organism evidence="2">
    <name type="scientific">hydrothermal vent metagenome</name>
    <dbReference type="NCBI Taxonomy" id="652676"/>
    <lineage>
        <taxon>unclassified sequences</taxon>
        <taxon>metagenomes</taxon>
        <taxon>ecological metagenomes</taxon>
    </lineage>
</organism>
<accession>A0A1W1C9H3</accession>
<gene>
    <name evidence="2" type="ORF">MNB_SV-13-1848</name>
</gene>
<feature type="transmembrane region" description="Helical" evidence="1">
    <location>
        <begin position="12"/>
        <end position="30"/>
    </location>
</feature>
<keyword evidence="1" id="KW-1133">Transmembrane helix</keyword>